<dbReference type="CDD" id="cd22641">
    <property type="entry name" value="C24-like"/>
    <property type="match status" value="1"/>
</dbReference>
<dbReference type="EMBL" id="BMFL01000002">
    <property type="protein sequence ID" value="GGE89498.1"/>
    <property type="molecule type" value="Genomic_DNA"/>
</dbReference>
<dbReference type="RefSeq" id="WP_072930528.1">
    <property type="nucleotide sequence ID" value="NZ_BMFL01000002.1"/>
</dbReference>
<feature type="region of interest" description="Disordered" evidence="1">
    <location>
        <begin position="218"/>
        <end position="237"/>
    </location>
</feature>
<reference evidence="2" key="1">
    <citation type="journal article" date="2014" name="Int. J. Syst. Evol. Microbiol.">
        <title>Complete genome of a new Firmicutes species belonging to the dominant human colonic microbiota ('Ruminococcus bicirculans') reveals two chromosomes and a selective capacity to utilize plant glucans.</title>
        <authorList>
            <consortium name="NISC Comparative Sequencing Program"/>
            <person name="Wegmann U."/>
            <person name="Louis P."/>
            <person name="Goesmann A."/>
            <person name="Henrissat B."/>
            <person name="Duncan S.H."/>
            <person name="Flint H.J."/>
        </authorList>
    </citation>
    <scope>NUCLEOTIDE SEQUENCE</scope>
    <source>
        <strain evidence="2">CGMCC 1.12707</strain>
    </source>
</reference>
<accession>A0A1M6VZ81</accession>
<dbReference type="OrthoDB" id="9113831at2"/>
<dbReference type="Proteomes" id="UP000184120">
    <property type="component" value="Unassembled WGS sequence"/>
</dbReference>
<evidence type="ECO:0000313" key="4">
    <source>
        <dbReference type="Proteomes" id="UP000184120"/>
    </source>
</evidence>
<reference evidence="2" key="5">
    <citation type="submission" date="2024-05" db="EMBL/GenBank/DDBJ databases">
        <authorList>
            <person name="Sun Q."/>
            <person name="Zhou Y."/>
        </authorList>
    </citation>
    <scope>NUCLEOTIDE SEQUENCE</scope>
    <source>
        <strain evidence="2">CGMCC 1.12707</strain>
    </source>
</reference>
<evidence type="ECO:0000313" key="3">
    <source>
        <dbReference type="EMBL" id="SHK86800.1"/>
    </source>
</evidence>
<gene>
    <name evidence="2" type="ORF">GCM10010984_03930</name>
    <name evidence="3" type="ORF">SAMN05443634_10498</name>
</gene>
<evidence type="ECO:0008006" key="6">
    <source>
        <dbReference type="Google" id="ProtNLM"/>
    </source>
</evidence>
<organism evidence="3 4">
    <name type="scientific">Chishuiella changwenlii</name>
    <dbReference type="NCBI Taxonomy" id="1434701"/>
    <lineage>
        <taxon>Bacteria</taxon>
        <taxon>Pseudomonadati</taxon>
        <taxon>Bacteroidota</taxon>
        <taxon>Flavobacteriia</taxon>
        <taxon>Flavobacteriales</taxon>
        <taxon>Weeksellaceae</taxon>
        <taxon>Chishuiella</taxon>
    </lineage>
</organism>
<protein>
    <recommendedName>
        <fullName evidence="6">Microcystin-dependent protein</fullName>
    </recommendedName>
</protein>
<reference evidence="5" key="4">
    <citation type="journal article" date="2019" name="Int. J. Syst. Evol. Microbiol.">
        <title>The Global Catalogue of Microorganisms (GCM) 10K type strain sequencing project: providing services to taxonomists for standard genome sequencing and annotation.</title>
        <authorList>
            <consortium name="The Broad Institute Genomics Platform"/>
            <consortium name="The Broad Institute Genome Sequencing Center for Infectious Disease"/>
            <person name="Wu L."/>
            <person name="Ma J."/>
        </authorList>
    </citation>
    <scope>NUCLEOTIDE SEQUENCE [LARGE SCALE GENOMIC DNA]</scope>
    <source>
        <strain evidence="5">CGMCC 1.12707</strain>
    </source>
</reference>
<reference evidence="3" key="2">
    <citation type="submission" date="2016-11" db="EMBL/GenBank/DDBJ databases">
        <authorList>
            <person name="Jaros S."/>
            <person name="Januszkiewicz K."/>
            <person name="Wedrychowicz H."/>
        </authorList>
    </citation>
    <scope>NUCLEOTIDE SEQUENCE [LARGE SCALE GENOMIC DNA]</scope>
    <source>
        <strain evidence="3">DSM 27989</strain>
    </source>
</reference>
<name>A0A1M6VZ81_9FLAO</name>
<dbReference type="AlphaFoldDB" id="A0A1M6VZ81"/>
<sequence>MNKVEYNQTEGFPLDVNILDFGQKANQISQELGHIIAPLAIVSGCTENSNNISDGVVFIEGELLPFKGGLKQDNIRVVEEIEKREFENGVQKDVLITRFATFGIGAVKTYKWSDFYRSITIKEIEKRLVHPGFIQDYYGDINKIPVGWYLCDGQNGTPDLRGLFTVGYDDRNAEYNQVGKTGGEKEVLLTSRQSGLREHNHTVYDPGHTHRVTFKLGDDRHSNGSHPNARNDRDTTAISERSYTGITINSSMSLNALDYHENRPPFYVLAKIMYKG</sequence>
<evidence type="ECO:0000256" key="1">
    <source>
        <dbReference type="SAM" id="MobiDB-lite"/>
    </source>
</evidence>
<keyword evidence="5" id="KW-1185">Reference proteome</keyword>
<evidence type="ECO:0000313" key="5">
    <source>
        <dbReference type="Proteomes" id="UP000650994"/>
    </source>
</evidence>
<reference evidence="4" key="3">
    <citation type="submission" date="2016-11" db="EMBL/GenBank/DDBJ databases">
        <authorList>
            <person name="Varghese N."/>
            <person name="Submissions S."/>
        </authorList>
    </citation>
    <scope>NUCLEOTIDE SEQUENCE [LARGE SCALE GENOMIC DNA]</scope>
    <source>
        <strain evidence="4">DSM 27989</strain>
    </source>
</reference>
<proteinExistence type="predicted"/>
<dbReference type="EMBL" id="FRBH01000004">
    <property type="protein sequence ID" value="SHK86800.1"/>
    <property type="molecule type" value="Genomic_DNA"/>
</dbReference>
<evidence type="ECO:0000313" key="2">
    <source>
        <dbReference type="EMBL" id="GGE89498.1"/>
    </source>
</evidence>
<dbReference type="Proteomes" id="UP000650994">
    <property type="component" value="Unassembled WGS sequence"/>
</dbReference>
<dbReference type="SUPFAM" id="SSF88874">
    <property type="entry name" value="Receptor-binding domain of short tail fibre protein gp12"/>
    <property type="match status" value="1"/>
</dbReference>
<dbReference type="STRING" id="1434701.SAMN05443634_10498"/>